<accession>A0A323TCP6</accession>
<dbReference type="InterPro" id="IPR053931">
    <property type="entry name" value="RapZ_C"/>
</dbReference>
<evidence type="ECO:0000256" key="2">
    <source>
        <dbReference type="ARBA" id="ARBA00022840"/>
    </source>
</evidence>
<dbReference type="InterPro" id="IPR005337">
    <property type="entry name" value="RapZ-like"/>
</dbReference>
<dbReference type="HAMAP" id="MF_00636">
    <property type="entry name" value="RapZ_like"/>
    <property type="match status" value="1"/>
</dbReference>
<evidence type="ECO:0000259" key="6">
    <source>
        <dbReference type="Pfam" id="PF22740"/>
    </source>
</evidence>
<keyword evidence="3 4" id="KW-0342">GTP-binding</keyword>
<dbReference type="PANTHER" id="PTHR30448:SF0">
    <property type="entry name" value="RNASE ADAPTER PROTEIN RAPZ"/>
    <property type="match status" value="1"/>
</dbReference>
<dbReference type="RefSeq" id="WP_110610406.1">
    <property type="nucleotide sequence ID" value="NZ_PDOD01000003.1"/>
</dbReference>
<organism evidence="7 8">
    <name type="scientific">Salipaludibacillus keqinensis</name>
    <dbReference type="NCBI Taxonomy" id="2045207"/>
    <lineage>
        <taxon>Bacteria</taxon>
        <taxon>Bacillati</taxon>
        <taxon>Bacillota</taxon>
        <taxon>Bacilli</taxon>
        <taxon>Bacillales</taxon>
        <taxon>Bacillaceae</taxon>
    </lineage>
</organism>
<dbReference type="PIRSF" id="PIRSF005052">
    <property type="entry name" value="P-loopkin"/>
    <property type="match status" value="1"/>
</dbReference>
<dbReference type="NCBIfam" id="NF003828">
    <property type="entry name" value="PRK05416.1"/>
    <property type="match status" value="1"/>
</dbReference>
<comment type="caution">
    <text evidence="7">The sequence shown here is derived from an EMBL/GenBank/DDBJ whole genome shotgun (WGS) entry which is preliminary data.</text>
</comment>
<reference evidence="7 8" key="1">
    <citation type="submission" date="2017-10" db="EMBL/GenBank/DDBJ databases">
        <title>Bacillus sp. nov., a halophilic bacterium isolated from a Keqin Lake.</title>
        <authorList>
            <person name="Wang H."/>
        </authorList>
    </citation>
    <scope>NUCLEOTIDE SEQUENCE [LARGE SCALE GENOMIC DNA]</scope>
    <source>
        <strain evidence="7 8">KQ-12</strain>
    </source>
</reference>
<feature type="domain" description="RapZ-like N-terminal" evidence="5">
    <location>
        <begin position="11"/>
        <end position="167"/>
    </location>
</feature>
<evidence type="ECO:0000256" key="1">
    <source>
        <dbReference type="ARBA" id="ARBA00022741"/>
    </source>
</evidence>
<feature type="binding site" evidence="4">
    <location>
        <begin position="18"/>
        <end position="25"/>
    </location>
    <ligand>
        <name>ATP</name>
        <dbReference type="ChEBI" id="CHEBI:30616"/>
    </ligand>
</feature>
<evidence type="ECO:0000313" key="7">
    <source>
        <dbReference type="EMBL" id="PYZ92858.1"/>
    </source>
</evidence>
<feature type="binding site" evidence="4">
    <location>
        <begin position="69"/>
        <end position="72"/>
    </location>
    <ligand>
        <name>GTP</name>
        <dbReference type="ChEBI" id="CHEBI:37565"/>
    </ligand>
</feature>
<dbReference type="SUPFAM" id="SSF52540">
    <property type="entry name" value="P-loop containing nucleoside triphosphate hydrolases"/>
    <property type="match status" value="1"/>
</dbReference>
<dbReference type="Pfam" id="PF22740">
    <property type="entry name" value="PapZ_C"/>
    <property type="match status" value="1"/>
</dbReference>
<dbReference type="PANTHER" id="PTHR30448">
    <property type="entry name" value="RNASE ADAPTER PROTEIN RAPZ"/>
    <property type="match status" value="1"/>
</dbReference>
<keyword evidence="8" id="KW-1185">Reference proteome</keyword>
<dbReference type="AlphaFoldDB" id="A0A323TCP6"/>
<proteinExistence type="inferred from homology"/>
<sequence length="298" mass="33835">MTDSTSSSNNIELVIITGMSGAGKTVAVQSFEDMGYFCVDNLPPALIPKFIDLVEGSGGKMQKVALVIDLRGREFFDHLFESIDAISSESKVTPQIVFLDAKDSALVRRYKETRRSHPLSEGTSPLEGIGAEREILNDLKGQAQMIIDTSDLKPLELRERILQRFSSETQESFNVHVLSFGFKHGIPIDADLVLDVRFLPNPHYIDHMRPKTGLDKEVSDYVLKWTETKQFIEKFDDLLQYTLPHYKREGKSQLVLAIGCTGGKHRSVTLAEYFKKRLEDLDYYTFVTHRDVEKGRKE</sequence>
<keyword evidence="2 4" id="KW-0067">ATP-binding</keyword>
<evidence type="ECO:0000259" key="5">
    <source>
        <dbReference type="Pfam" id="PF03668"/>
    </source>
</evidence>
<protein>
    <submittedName>
        <fullName evidence="7">RNase adapter RapZ</fullName>
    </submittedName>
</protein>
<dbReference type="GO" id="GO:0005525">
    <property type="term" value="F:GTP binding"/>
    <property type="evidence" value="ECO:0007669"/>
    <property type="project" value="UniProtKB-UniRule"/>
</dbReference>
<dbReference type="Proteomes" id="UP000248214">
    <property type="component" value="Unassembled WGS sequence"/>
</dbReference>
<dbReference type="InterPro" id="IPR053930">
    <property type="entry name" value="RapZ-like_N"/>
</dbReference>
<dbReference type="OrthoDB" id="9784461at2"/>
<name>A0A323TCP6_9BACI</name>
<evidence type="ECO:0000256" key="4">
    <source>
        <dbReference type="HAMAP-Rule" id="MF_00636"/>
    </source>
</evidence>
<dbReference type="EMBL" id="PDOD01000003">
    <property type="protein sequence ID" value="PYZ92858.1"/>
    <property type="molecule type" value="Genomic_DNA"/>
</dbReference>
<dbReference type="Gene3D" id="3.40.50.300">
    <property type="entry name" value="P-loop containing nucleotide triphosphate hydrolases"/>
    <property type="match status" value="1"/>
</dbReference>
<gene>
    <name evidence="7" type="ORF">CR194_14530</name>
</gene>
<feature type="domain" description="RapZ C-terminal" evidence="6">
    <location>
        <begin position="174"/>
        <end position="293"/>
    </location>
</feature>
<keyword evidence="1 4" id="KW-0547">Nucleotide-binding</keyword>
<evidence type="ECO:0000313" key="8">
    <source>
        <dbReference type="Proteomes" id="UP000248214"/>
    </source>
</evidence>
<dbReference type="InterPro" id="IPR027417">
    <property type="entry name" value="P-loop_NTPase"/>
</dbReference>
<dbReference type="GO" id="GO:0005524">
    <property type="term" value="F:ATP binding"/>
    <property type="evidence" value="ECO:0007669"/>
    <property type="project" value="UniProtKB-UniRule"/>
</dbReference>
<dbReference type="Pfam" id="PF03668">
    <property type="entry name" value="RapZ-like_N"/>
    <property type="match status" value="1"/>
</dbReference>
<evidence type="ECO:0000256" key="3">
    <source>
        <dbReference type="ARBA" id="ARBA00023134"/>
    </source>
</evidence>